<accession>A0ABP0AX59</accession>
<reference evidence="2 3" key="1">
    <citation type="submission" date="2024-01" db="EMBL/GenBank/DDBJ databases">
        <authorList>
            <person name="Allen C."/>
            <person name="Tagirdzhanova G."/>
        </authorList>
    </citation>
    <scope>NUCLEOTIDE SEQUENCE [LARGE SCALE GENOMIC DNA]</scope>
</reference>
<dbReference type="PANTHER" id="PTHR28054:SF1">
    <property type="entry name" value="RNA POLYMERASE I-SPECIFIC TRANSCRIPTION INITIATION FACTOR RRN10"/>
    <property type="match status" value="1"/>
</dbReference>
<feature type="compositionally biased region" description="Acidic residues" evidence="1">
    <location>
        <begin position="229"/>
        <end position="243"/>
    </location>
</feature>
<feature type="compositionally biased region" description="Basic and acidic residues" evidence="1">
    <location>
        <begin position="167"/>
        <end position="179"/>
    </location>
</feature>
<sequence>MNDADVDMYDVLAGGGDRDGYQSEAGTVVTAVTAASAVSDAPSTSRPHGRGHHKLHRRKSVYDAVAGRVRIREPRPPKWPGQPTKYRNTMLAPEEALFRAANAPDRYEETDTYFAHEDLDKGVLPPTDLVKAVHHYASHYYEALARRQGVLAPRAVSGPPPPTIKLNVEEQEQKQQDRPKQKRRQKPKRLVDERSMDETALLAFGILLEEAGRDVLGADGSLVFTEAVDGAEEEGEGGEDGEQASEAKMDSATAKESGASGKKKAGKKPSSSGQHP</sequence>
<evidence type="ECO:0000313" key="2">
    <source>
        <dbReference type="EMBL" id="CAK7211802.1"/>
    </source>
</evidence>
<feature type="compositionally biased region" description="Low complexity" evidence="1">
    <location>
        <begin position="251"/>
        <end position="260"/>
    </location>
</feature>
<feature type="region of interest" description="Disordered" evidence="1">
    <location>
        <begin position="153"/>
        <end position="193"/>
    </location>
</feature>
<feature type="compositionally biased region" description="Basic residues" evidence="1">
    <location>
        <begin position="47"/>
        <end position="56"/>
    </location>
</feature>
<gene>
    <name evidence="2" type="ORF">SBRCBS47491_001243</name>
</gene>
<organism evidence="2 3">
    <name type="scientific">Sporothrix bragantina</name>
    <dbReference type="NCBI Taxonomy" id="671064"/>
    <lineage>
        <taxon>Eukaryota</taxon>
        <taxon>Fungi</taxon>
        <taxon>Dikarya</taxon>
        <taxon>Ascomycota</taxon>
        <taxon>Pezizomycotina</taxon>
        <taxon>Sordariomycetes</taxon>
        <taxon>Sordariomycetidae</taxon>
        <taxon>Ophiostomatales</taxon>
        <taxon>Ophiostomataceae</taxon>
        <taxon>Sporothrix</taxon>
    </lineage>
</organism>
<protein>
    <submittedName>
        <fullName evidence="2">Uncharacterized protein</fullName>
    </submittedName>
</protein>
<feature type="region of interest" description="Disordered" evidence="1">
    <location>
        <begin position="37"/>
        <end position="56"/>
    </location>
</feature>
<dbReference type="Proteomes" id="UP001642406">
    <property type="component" value="Unassembled WGS sequence"/>
</dbReference>
<proteinExistence type="predicted"/>
<dbReference type="EMBL" id="CAWUHC010000007">
    <property type="protein sequence ID" value="CAK7211802.1"/>
    <property type="molecule type" value="Genomic_DNA"/>
</dbReference>
<feature type="region of interest" description="Disordered" evidence="1">
    <location>
        <begin position="226"/>
        <end position="276"/>
    </location>
</feature>
<dbReference type="InterPro" id="IPR022793">
    <property type="entry name" value="Rrn10"/>
</dbReference>
<comment type="caution">
    <text evidence="2">The sequence shown here is derived from an EMBL/GenBank/DDBJ whole genome shotgun (WGS) entry which is preliminary data.</text>
</comment>
<evidence type="ECO:0000313" key="3">
    <source>
        <dbReference type="Proteomes" id="UP001642406"/>
    </source>
</evidence>
<evidence type="ECO:0000256" key="1">
    <source>
        <dbReference type="SAM" id="MobiDB-lite"/>
    </source>
</evidence>
<dbReference type="PANTHER" id="PTHR28054">
    <property type="entry name" value="RNA POLYMERASE I-SPECIFIC TRANSCRIPTION INITIATION FACTOR RRN10"/>
    <property type="match status" value="1"/>
</dbReference>
<feature type="compositionally biased region" description="Low complexity" evidence="1">
    <location>
        <begin position="37"/>
        <end position="46"/>
    </location>
</feature>
<keyword evidence="3" id="KW-1185">Reference proteome</keyword>
<name>A0ABP0AX59_9PEZI</name>